<dbReference type="Proteomes" id="UP000219546">
    <property type="component" value="Unassembled WGS sequence"/>
</dbReference>
<name>A0A285CJE7_9BACI</name>
<sequence length="157" mass="18063">MCCLKKVENFITRSTMALLPANDGMNQTIILDLFGNRFSHPHSKLKILDDACLVRACSYDGRIKAVRTALHYFNKTPLMICPQDSIFAMPTKSPHDYDCIWLFHHHIKAFFIEVSTPCVLFKNGYRLKVDCSIYSLHKQWERTANVTTYFSPSKGIV</sequence>
<keyword evidence="2" id="KW-1185">Reference proteome</keyword>
<dbReference type="Pfam" id="PF06338">
    <property type="entry name" value="ComK"/>
    <property type="match status" value="1"/>
</dbReference>
<evidence type="ECO:0000313" key="2">
    <source>
        <dbReference type="Proteomes" id="UP000219546"/>
    </source>
</evidence>
<protein>
    <submittedName>
        <fullName evidence="1">Competence protein ComK</fullName>
    </submittedName>
</protein>
<dbReference type="OrthoDB" id="2417337at2"/>
<dbReference type="AlphaFoldDB" id="A0A285CJE7"/>
<organism evidence="1 2">
    <name type="scientific">Bacillus oleivorans</name>
    <dbReference type="NCBI Taxonomy" id="1448271"/>
    <lineage>
        <taxon>Bacteria</taxon>
        <taxon>Bacillati</taxon>
        <taxon>Bacillota</taxon>
        <taxon>Bacilli</taxon>
        <taxon>Bacillales</taxon>
        <taxon>Bacillaceae</taxon>
        <taxon>Bacillus</taxon>
    </lineage>
</organism>
<accession>A0A285CJE7</accession>
<dbReference type="InterPro" id="IPR010461">
    <property type="entry name" value="ComK"/>
</dbReference>
<dbReference type="GO" id="GO:0030420">
    <property type="term" value="P:establishment of competence for transformation"/>
    <property type="evidence" value="ECO:0007669"/>
    <property type="project" value="InterPro"/>
</dbReference>
<gene>
    <name evidence="1" type="ORF">SAMN05877753_101428</name>
</gene>
<reference evidence="1 2" key="1">
    <citation type="submission" date="2017-08" db="EMBL/GenBank/DDBJ databases">
        <authorList>
            <person name="de Groot N.N."/>
        </authorList>
    </citation>
    <scope>NUCLEOTIDE SEQUENCE [LARGE SCALE GENOMIC DNA]</scope>
    <source>
        <strain evidence="1 2">JC228</strain>
    </source>
</reference>
<dbReference type="RefSeq" id="WP_142305175.1">
    <property type="nucleotide sequence ID" value="NZ_JBEPMQ010000003.1"/>
</dbReference>
<evidence type="ECO:0000313" key="1">
    <source>
        <dbReference type="EMBL" id="SNX67113.1"/>
    </source>
</evidence>
<proteinExistence type="predicted"/>
<dbReference type="EMBL" id="OAOP01000001">
    <property type="protein sequence ID" value="SNX67113.1"/>
    <property type="molecule type" value="Genomic_DNA"/>
</dbReference>